<keyword evidence="4" id="KW-1185">Reference proteome</keyword>
<proteinExistence type="predicted"/>
<dbReference type="InterPro" id="IPR036380">
    <property type="entry name" value="Isochorismatase-like_sf"/>
</dbReference>
<dbReference type="GO" id="GO:0016787">
    <property type="term" value="F:hydrolase activity"/>
    <property type="evidence" value="ECO:0007669"/>
    <property type="project" value="UniProtKB-KW"/>
</dbReference>
<accession>A0A1G8ISK3</accession>
<feature type="domain" description="Isochorismatase-like" evidence="2">
    <location>
        <begin position="4"/>
        <end position="165"/>
    </location>
</feature>
<dbReference type="Proteomes" id="UP000199258">
    <property type="component" value="Unassembled WGS sequence"/>
</dbReference>
<protein>
    <submittedName>
        <fullName evidence="3">Nicotinamidase-related amidase</fullName>
    </submittedName>
</protein>
<dbReference type="Gene3D" id="3.40.50.850">
    <property type="entry name" value="Isochorismatase-like"/>
    <property type="match status" value="1"/>
</dbReference>
<dbReference type="CDD" id="cd00431">
    <property type="entry name" value="cysteine_hydrolases"/>
    <property type="match status" value="1"/>
</dbReference>
<sequence>MAVALLIIDMQKAFFEDGALGSRQEALVAACNSVIRDAREAGVAAYVIRTEHQRDRSTWTLSMLDDDQGFLFSGTEQAEPVDGLEIEGLPELVKTRDSAFFGTDLLQRLRNLSVDTVVLAGVATHNCVAQTSADAYANNVRVVYAKDAVASTNEEYARQVLTVLTDEYRQQAMGAGEVRNLFNHGHA</sequence>
<dbReference type="RefSeq" id="WP_245702786.1">
    <property type="nucleotide sequence ID" value="NZ_FNDT01000007.1"/>
</dbReference>
<evidence type="ECO:0000256" key="1">
    <source>
        <dbReference type="ARBA" id="ARBA00022801"/>
    </source>
</evidence>
<dbReference type="InterPro" id="IPR000868">
    <property type="entry name" value="Isochorismatase-like_dom"/>
</dbReference>
<keyword evidence="1" id="KW-0378">Hydrolase</keyword>
<dbReference type="STRING" id="335973.SAMN04488693_107123"/>
<dbReference type="PANTHER" id="PTHR43540">
    <property type="entry name" value="PEROXYUREIDOACRYLATE/UREIDOACRYLATE AMIDOHYDROLASE-RELATED"/>
    <property type="match status" value="1"/>
</dbReference>
<reference evidence="3 4" key="1">
    <citation type="submission" date="2016-10" db="EMBL/GenBank/DDBJ databases">
        <authorList>
            <person name="de Groot N.N."/>
        </authorList>
    </citation>
    <scope>NUCLEOTIDE SEQUENCE [LARGE SCALE GENOMIC DNA]</scope>
    <source>
        <strain evidence="3 4">NP_1H</strain>
    </source>
</reference>
<dbReference type="EMBL" id="FNDT01000007">
    <property type="protein sequence ID" value="SDI21450.1"/>
    <property type="molecule type" value="Genomic_DNA"/>
</dbReference>
<dbReference type="InterPro" id="IPR050272">
    <property type="entry name" value="Isochorismatase-like_hydrls"/>
</dbReference>
<evidence type="ECO:0000313" key="3">
    <source>
        <dbReference type="EMBL" id="SDI21450.1"/>
    </source>
</evidence>
<dbReference type="SUPFAM" id="SSF52499">
    <property type="entry name" value="Isochorismatase-like hydrolases"/>
    <property type="match status" value="1"/>
</dbReference>
<dbReference type="AlphaFoldDB" id="A0A1G8ISK3"/>
<dbReference type="Pfam" id="PF00857">
    <property type="entry name" value="Isochorismatase"/>
    <property type="match status" value="1"/>
</dbReference>
<organism evidence="3 4">
    <name type="scientific">Arthrobacter subterraneus</name>
    <dbReference type="NCBI Taxonomy" id="335973"/>
    <lineage>
        <taxon>Bacteria</taxon>
        <taxon>Bacillati</taxon>
        <taxon>Actinomycetota</taxon>
        <taxon>Actinomycetes</taxon>
        <taxon>Micrococcales</taxon>
        <taxon>Micrococcaceae</taxon>
        <taxon>Arthrobacter</taxon>
    </lineage>
</organism>
<evidence type="ECO:0000313" key="4">
    <source>
        <dbReference type="Proteomes" id="UP000199258"/>
    </source>
</evidence>
<name>A0A1G8ISK3_9MICC</name>
<evidence type="ECO:0000259" key="2">
    <source>
        <dbReference type="Pfam" id="PF00857"/>
    </source>
</evidence>
<gene>
    <name evidence="3" type="ORF">SAMN04488693_107123</name>
</gene>